<evidence type="ECO:0000313" key="5">
    <source>
        <dbReference type="Proteomes" id="UP000031980"/>
    </source>
</evidence>
<reference evidence="3 5" key="1">
    <citation type="submission" date="2014-07" db="EMBL/GenBank/DDBJ databases">
        <title>Porphyromonadaceae bacterium OUH 308042 = ATCC BAA-2681 = DSM 28342 draft genome.</title>
        <authorList>
            <person name="Sydenham T.V."/>
            <person name="Hasman H."/>
            <person name="Justensen U.S."/>
        </authorList>
    </citation>
    <scope>NUCLEOTIDE SEQUENCE [LARGE SCALE GENOMIC DNA]</scope>
    <source>
        <strain evidence="3 5">OUH 308042</strain>
    </source>
</reference>
<accession>A0A0C3NI96</accession>
<evidence type="ECO:0008006" key="6">
    <source>
        <dbReference type="Google" id="ProtNLM"/>
    </source>
</evidence>
<keyword evidence="5" id="KW-1185">Reference proteome</keyword>
<comment type="caution">
    <text evidence="3">The sequence shown here is derived from an EMBL/GenBank/DDBJ whole genome shotgun (WGS) entry which is preliminary data.</text>
</comment>
<evidence type="ECO:0000256" key="1">
    <source>
        <dbReference type="SAM" id="SignalP"/>
    </source>
</evidence>
<dbReference type="EMBL" id="JPIU01000037">
    <property type="protein sequence ID" value="KIO45842.1"/>
    <property type="molecule type" value="Genomic_DNA"/>
</dbReference>
<evidence type="ECO:0000313" key="2">
    <source>
        <dbReference type="EMBL" id="KIO43678.1"/>
    </source>
</evidence>
<reference evidence="2 4" key="2">
    <citation type="submission" date="2014-07" db="EMBL/GenBank/DDBJ databases">
        <title>Porphyromonadaceae bacterium OUH 334697 = ATCC BAA-2682 = DSM 28341 draft genome.</title>
        <authorList>
            <person name="Sydenham T.V."/>
            <person name="Hasman H."/>
            <person name="Justesen U.S."/>
        </authorList>
    </citation>
    <scope>NUCLEOTIDE SEQUENCE [LARGE SCALE GENOMIC DNA]</scope>
    <source>
        <strain evidence="2 4">OUH 334697</strain>
    </source>
</reference>
<protein>
    <recommendedName>
        <fullName evidence="6">Fibrobacter succinogenes major paralogous domain-containing protein</fullName>
    </recommendedName>
</protein>
<name>A0A0C3NI96_9PORP</name>
<organism evidence="3 5">
    <name type="scientific">Sanguibacteroides justesenii</name>
    <dbReference type="NCBI Taxonomy" id="1547597"/>
    <lineage>
        <taxon>Bacteria</taxon>
        <taxon>Pseudomonadati</taxon>
        <taxon>Bacteroidota</taxon>
        <taxon>Bacteroidia</taxon>
        <taxon>Bacteroidales</taxon>
        <taxon>Porphyromonadaceae</taxon>
        <taxon>Sanguibacteroides</taxon>
    </lineage>
</organism>
<dbReference type="EMBL" id="JPIT01000031">
    <property type="protein sequence ID" value="KIO43678.1"/>
    <property type="molecule type" value="Genomic_DNA"/>
</dbReference>
<proteinExistence type="predicted"/>
<sequence length="253" mass="28944">MKTNIFKGMLILVGLLIVSSAGMAQVKKAQKTQVKKEIKQIKQLDKSDFLKKKSVLLRAPRIIATAGGSIIIVPFEKSTDEKTKRQNFLNRWAKYNLEGDNSNPAGKYYPTWRYATVPCRAGYRLPTFEEIKKLLSEYTIHIKQDLGKNPGGKNGLWIGMDEETCKKADKNNFNGCVFLPATNFYSEPYGWSNTLQDYGFYMTSSIINSNSRPMLKAMCIFMGLNFNCHEHGYMAREPNSLYKDYLFVRPIKE</sequence>
<dbReference type="AlphaFoldDB" id="A0A0C3NI96"/>
<dbReference type="RefSeq" id="WP_041503869.1">
    <property type="nucleotide sequence ID" value="NZ_JPIT01000031.1"/>
</dbReference>
<evidence type="ECO:0000313" key="4">
    <source>
        <dbReference type="Proteomes" id="UP000031937"/>
    </source>
</evidence>
<feature type="signal peptide" evidence="1">
    <location>
        <begin position="1"/>
        <end position="24"/>
    </location>
</feature>
<gene>
    <name evidence="3" type="ORF">BA92_05150</name>
    <name evidence="2" type="ORF">IE90_11210</name>
</gene>
<dbReference type="Proteomes" id="UP000031937">
    <property type="component" value="Unassembled WGS sequence"/>
</dbReference>
<evidence type="ECO:0000313" key="3">
    <source>
        <dbReference type="EMBL" id="KIO45842.1"/>
    </source>
</evidence>
<keyword evidence="1" id="KW-0732">Signal</keyword>
<dbReference type="Proteomes" id="UP000031980">
    <property type="component" value="Unassembled WGS sequence"/>
</dbReference>
<feature type="chain" id="PRO_5043118858" description="Fibrobacter succinogenes major paralogous domain-containing protein" evidence="1">
    <location>
        <begin position="25"/>
        <end position="253"/>
    </location>
</feature>